<feature type="transmembrane region" description="Helical" evidence="1">
    <location>
        <begin position="197"/>
        <end position="217"/>
    </location>
</feature>
<keyword evidence="3" id="KW-1185">Reference proteome</keyword>
<proteinExistence type="predicted"/>
<name>A0A448WAA3_9PLAT</name>
<keyword evidence="1" id="KW-0472">Membrane</keyword>
<evidence type="ECO:0000256" key="1">
    <source>
        <dbReference type="SAM" id="Phobius"/>
    </source>
</evidence>
<accession>A0A448WAA3</accession>
<organism evidence="2 3">
    <name type="scientific">Protopolystoma xenopodis</name>
    <dbReference type="NCBI Taxonomy" id="117903"/>
    <lineage>
        <taxon>Eukaryota</taxon>
        <taxon>Metazoa</taxon>
        <taxon>Spiralia</taxon>
        <taxon>Lophotrochozoa</taxon>
        <taxon>Platyhelminthes</taxon>
        <taxon>Monogenea</taxon>
        <taxon>Polyopisthocotylea</taxon>
        <taxon>Polystomatidea</taxon>
        <taxon>Polystomatidae</taxon>
        <taxon>Protopolystoma</taxon>
    </lineage>
</organism>
<comment type="caution">
    <text evidence="2">The sequence shown here is derived from an EMBL/GenBank/DDBJ whole genome shotgun (WGS) entry which is preliminary data.</text>
</comment>
<evidence type="ECO:0000313" key="2">
    <source>
        <dbReference type="EMBL" id="VEL06886.1"/>
    </source>
</evidence>
<dbReference type="Proteomes" id="UP000784294">
    <property type="component" value="Unassembled WGS sequence"/>
</dbReference>
<dbReference type="AlphaFoldDB" id="A0A448WAA3"/>
<evidence type="ECO:0000313" key="3">
    <source>
        <dbReference type="Proteomes" id="UP000784294"/>
    </source>
</evidence>
<protein>
    <submittedName>
        <fullName evidence="2">Uncharacterized protein</fullName>
    </submittedName>
</protein>
<gene>
    <name evidence="2" type="ORF">PXEA_LOCUS326</name>
</gene>
<feature type="transmembrane region" description="Helical" evidence="1">
    <location>
        <begin position="224"/>
        <end position="241"/>
    </location>
</feature>
<keyword evidence="1" id="KW-0812">Transmembrane</keyword>
<keyword evidence="1" id="KW-1133">Transmembrane helix</keyword>
<dbReference type="EMBL" id="CAAALY010000577">
    <property type="protein sequence ID" value="VEL06886.1"/>
    <property type="molecule type" value="Genomic_DNA"/>
</dbReference>
<reference evidence="2" key="1">
    <citation type="submission" date="2018-11" db="EMBL/GenBank/DDBJ databases">
        <authorList>
            <consortium name="Pathogen Informatics"/>
        </authorList>
    </citation>
    <scope>NUCLEOTIDE SEQUENCE</scope>
</reference>
<sequence length="350" mass="39467">MVGKRAKRIYFSSLADLAIPTAFCPVASSHSGRDRQTRQDAWEKCLISRSRVGEIEPMKASFRICRCVCLNFEANWAEYRLLSYAPIEEVSTGLTSGRERKPPEWKRATRRLGAVMAAHASLSGLWHRPLAGVESVNLFRGICLKWCMADMWPEVTEGRVEMFALAHVVAVGVMFLYGEEAKTGRKLCWQPWLPSQWLWWVGVIVVMVASVPVKVVLHRVILAFVPKVIVAIVVGLVRISYSGRGRYDTCSACAVRHAYGGFDDWVVCGFCGCRDVWSCFSLCVVDLDLLLDVLIAMFFLFMRDGVSDFLSVAFTLGCLTTNAESVRAAKWTNGAKQEKRYRWTGVFWYC</sequence>